<evidence type="ECO:0000256" key="1">
    <source>
        <dbReference type="SAM" id="MobiDB-lite"/>
    </source>
</evidence>
<dbReference type="EMBL" id="JAGTJQ010000008">
    <property type="protein sequence ID" value="KAH7026064.1"/>
    <property type="molecule type" value="Genomic_DNA"/>
</dbReference>
<feature type="compositionally biased region" description="Basic and acidic residues" evidence="1">
    <location>
        <begin position="335"/>
        <end position="346"/>
    </location>
</feature>
<feature type="compositionally biased region" description="Polar residues" evidence="1">
    <location>
        <begin position="451"/>
        <end position="464"/>
    </location>
</feature>
<dbReference type="Proteomes" id="UP000756346">
    <property type="component" value="Unassembled WGS sequence"/>
</dbReference>
<accession>A0A9P9BJY3</accession>
<dbReference type="AlphaFoldDB" id="A0A9P9BJY3"/>
<reference evidence="2" key="1">
    <citation type="journal article" date="2021" name="Nat. Commun.">
        <title>Genetic determinants of endophytism in the Arabidopsis root mycobiome.</title>
        <authorList>
            <person name="Mesny F."/>
            <person name="Miyauchi S."/>
            <person name="Thiergart T."/>
            <person name="Pickel B."/>
            <person name="Atanasova L."/>
            <person name="Karlsson M."/>
            <person name="Huettel B."/>
            <person name="Barry K.W."/>
            <person name="Haridas S."/>
            <person name="Chen C."/>
            <person name="Bauer D."/>
            <person name="Andreopoulos W."/>
            <person name="Pangilinan J."/>
            <person name="LaButti K."/>
            <person name="Riley R."/>
            <person name="Lipzen A."/>
            <person name="Clum A."/>
            <person name="Drula E."/>
            <person name="Henrissat B."/>
            <person name="Kohler A."/>
            <person name="Grigoriev I.V."/>
            <person name="Martin F.M."/>
            <person name="Hacquard S."/>
        </authorList>
    </citation>
    <scope>NUCLEOTIDE SEQUENCE</scope>
    <source>
        <strain evidence="2">MPI-CAGE-CH-0230</strain>
    </source>
</reference>
<feature type="compositionally biased region" description="Low complexity" evidence="1">
    <location>
        <begin position="98"/>
        <end position="115"/>
    </location>
</feature>
<feature type="region of interest" description="Disordered" evidence="1">
    <location>
        <begin position="1"/>
        <end position="190"/>
    </location>
</feature>
<name>A0A9P9BJY3_9PEZI</name>
<gene>
    <name evidence="2" type="ORF">B0I36DRAFT_414396</name>
</gene>
<feature type="compositionally biased region" description="Pro residues" evidence="1">
    <location>
        <begin position="138"/>
        <end position="147"/>
    </location>
</feature>
<feature type="region of interest" description="Disordered" evidence="1">
    <location>
        <begin position="307"/>
        <end position="422"/>
    </location>
</feature>
<dbReference type="OrthoDB" id="3870679at2759"/>
<comment type="caution">
    <text evidence="2">The sequence shown here is derived from an EMBL/GenBank/DDBJ whole genome shotgun (WGS) entry which is preliminary data.</text>
</comment>
<feature type="compositionally biased region" description="Basic and acidic residues" evidence="1">
    <location>
        <begin position="307"/>
        <end position="321"/>
    </location>
</feature>
<feature type="region of interest" description="Disordered" evidence="1">
    <location>
        <begin position="443"/>
        <end position="479"/>
    </location>
</feature>
<keyword evidence="3" id="KW-1185">Reference proteome</keyword>
<feature type="region of interest" description="Disordered" evidence="1">
    <location>
        <begin position="209"/>
        <end position="266"/>
    </location>
</feature>
<proteinExistence type="predicted"/>
<sequence>MPHSDVAATTATMAAQLPRPAAHLNGRAMDSDARAVPRSFKRHKALPHPEGFHLASAEMLGHPVDGSESARQSSSSSFTHDAASDRLSGGELPPTPPGYSRTSSSGSSALPSSPTYVASPAQSNTSVVVRSSGTPPNQKSPPTPDVTPPARERRPKAVRPSLIDRFPSKATTDSRAGSRLACLRSAPENDTPRRISLFRALSLSRNIRRDTAENPELAKGRRSSRSQYPTAEDPPEDDTRLHPFWRPASQEGSDDDSGSEEWSHDFPDDVDQVYIYPAVYSRPPPRRRDSLTARLKNTFAILPIDDDRHYTSDEPRDTDRRTIKRTPSGNLRVMRYPDNHQHESPPESRGLSRRWSLSSKSRDRPSTAPDRPEPKAWGPEKQVDDRGRRVFPGWQDKLEQMRPGNLQRRLSEHRRQKRTDALRQKISGPREVRDGVGEMIKRGSYRAAPGQWSQEQSPPETNEAYNYPRRDEVWDGRRI</sequence>
<feature type="compositionally biased region" description="Basic and acidic residues" evidence="1">
    <location>
        <begin position="209"/>
        <end position="219"/>
    </location>
</feature>
<dbReference type="GeneID" id="70191566"/>
<feature type="compositionally biased region" description="Basic and acidic residues" evidence="1">
    <location>
        <begin position="468"/>
        <end position="479"/>
    </location>
</feature>
<protein>
    <submittedName>
        <fullName evidence="2">Uncharacterized protein</fullName>
    </submittedName>
</protein>
<evidence type="ECO:0000313" key="2">
    <source>
        <dbReference type="EMBL" id="KAH7026064.1"/>
    </source>
</evidence>
<dbReference type="RefSeq" id="XP_046009281.1">
    <property type="nucleotide sequence ID" value="XM_046162020.1"/>
</dbReference>
<evidence type="ECO:0000313" key="3">
    <source>
        <dbReference type="Proteomes" id="UP000756346"/>
    </source>
</evidence>
<feature type="compositionally biased region" description="Low complexity" evidence="1">
    <location>
        <begin position="67"/>
        <end position="77"/>
    </location>
</feature>
<organism evidence="2 3">
    <name type="scientific">Microdochium trichocladiopsis</name>
    <dbReference type="NCBI Taxonomy" id="1682393"/>
    <lineage>
        <taxon>Eukaryota</taxon>
        <taxon>Fungi</taxon>
        <taxon>Dikarya</taxon>
        <taxon>Ascomycota</taxon>
        <taxon>Pezizomycotina</taxon>
        <taxon>Sordariomycetes</taxon>
        <taxon>Xylariomycetidae</taxon>
        <taxon>Xylariales</taxon>
        <taxon>Microdochiaceae</taxon>
        <taxon>Microdochium</taxon>
    </lineage>
</organism>
<feature type="compositionally biased region" description="Polar residues" evidence="1">
    <location>
        <begin position="120"/>
        <end position="137"/>
    </location>
</feature>
<feature type="compositionally biased region" description="Basic and acidic residues" evidence="1">
    <location>
        <begin position="360"/>
        <end position="374"/>
    </location>
</feature>